<accession>A0A918UH62</accession>
<evidence type="ECO:0000313" key="2">
    <source>
        <dbReference type="EMBL" id="GGZ07955.1"/>
    </source>
</evidence>
<organism evidence="2 3">
    <name type="scientific">Novosphingobium colocasiae</name>
    <dbReference type="NCBI Taxonomy" id="1256513"/>
    <lineage>
        <taxon>Bacteria</taxon>
        <taxon>Pseudomonadati</taxon>
        <taxon>Pseudomonadota</taxon>
        <taxon>Alphaproteobacteria</taxon>
        <taxon>Sphingomonadales</taxon>
        <taxon>Sphingomonadaceae</taxon>
        <taxon>Novosphingobium</taxon>
    </lineage>
</organism>
<evidence type="ECO:0000313" key="3">
    <source>
        <dbReference type="Proteomes" id="UP000648075"/>
    </source>
</evidence>
<proteinExistence type="predicted"/>
<reference evidence="2" key="1">
    <citation type="journal article" date="2014" name="Int. J. Syst. Evol. Microbiol.">
        <title>Complete genome sequence of Corynebacterium casei LMG S-19264T (=DSM 44701T), isolated from a smear-ripened cheese.</title>
        <authorList>
            <consortium name="US DOE Joint Genome Institute (JGI-PGF)"/>
            <person name="Walter F."/>
            <person name="Albersmeier A."/>
            <person name="Kalinowski J."/>
            <person name="Ruckert C."/>
        </authorList>
    </citation>
    <scope>NUCLEOTIDE SEQUENCE</scope>
    <source>
        <strain evidence="2">KCTC 32255</strain>
    </source>
</reference>
<reference evidence="2" key="2">
    <citation type="submission" date="2020-09" db="EMBL/GenBank/DDBJ databases">
        <authorList>
            <person name="Sun Q."/>
            <person name="Kim S."/>
        </authorList>
    </citation>
    <scope>NUCLEOTIDE SEQUENCE</scope>
    <source>
        <strain evidence="2">KCTC 32255</strain>
    </source>
</reference>
<name>A0A918UH62_9SPHN</name>
<keyword evidence="1" id="KW-0732">Signal</keyword>
<sequence length="128" mass="13040">MNRLKIAALTAAALCGAGLLATTSFAHGSMKPMHGGKVQMSGETLFEIVKGPKGVDVYISEEDEPLPAKDFTGKLIVTAGTQKTTSPLAVTGANKFSVAGLKPAAGAKVVVSLVETASGTKTFATFTL</sequence>
<feature type="chain" id="PRO_5037001813" evidence="1">
    <location>
        <begin position="27"/>
        <end position="128"/>
    </location>
</feature>
<keyword evidence="3" id="KW-1185">Reference proteome</keyword>
<dbReference type="Proteomes" id="UP000648075">
    <property type="component" value="Unassembled WGS sequence"/>
</dbReference>
<dbReference type="AlphaFoldDB" id="A0A918UH62"/>
<gene>
    <name evidence="2" type="ORF">GCM10011614_23630</name>
</gene>
<comment type="caution">
    <text evidence="2">The sequence shown here is derived from an EMBL/GenBank/DDBJ whole genome shotgun (WGS) entry which is preliminary data.</text>
</comment>
<dbReference type="EMBL" id="BMZA01000008">
    <property type="protein sequence ID" value="GGZ07955.1"/>
    <property type="molecule type" value="Genomic_DNA"/>
</dbReference>
<feature type="signal peptide" evidence="1">
    <location>
        <begin position="1"/>
        <end position="26"/>
    </location>
</feature>
<evidence type="ECO:0000256" key="1">
    <source>
        <dbReference type="SAM" id="SignalP"/>
    </source>
</evidence>
<protein>
    <submittedName>
        <fullName evidence="2">Uncharacterized protein</fullName>
    </submittedName>
</protein>
<dbReference type="RefSeq" id="WP_189621398.1">
    <property type="nucleotide sequence ID" value="NZ_BMZA01000008.1"/>
</dbReference>